<dbReference type="InterPro" id="IPR003282">
    <property type="entry name" value="T3SS_SctJ"/>
</dbReference>
<evidence type="ECO:0000256" key="9">
    <source>
        <dbReference type="ARBA" id="ARBA00023288"/>
    </source>
</evidence>
<evidence type="ECO:0000256" key="2">
    <source>
        <dbReference type="ARBA" id="ARBA00009509"/>
    </source>
</evidence>
<keyword evidence="5" id="KW-0653">Protein transport</keyword>
<feature type="chain" id="PRO_5044990604" description="Lipoprotein" evidence="10">
    <location>
        <begin position="23"/>
        <end position="248"/>
    </location>
</feature>
<feature type="signal peptide" evidence="10">
    <location>
        <begin position="1"/>
        <end position="22"/>
    </location>
</feature>
<dbReference type="PANTHER" id="PTHR30046">
    <property type="entry name" value="FLAGELLAR M-RING PROTEIN"/>
    <property type="match status" value="1"/>
</dbReference>
<keyword evidence="3" id="KW-0813">Transport</keyword>
<reference evidence="13" key="1">
    <citation type="journal article" date="2016" name="Toxins">
        <title>The Draft Genome Sequence of the Yersinia entomophaga Entomopathogenic Type Strain MH96T.</title>
        <authorList>
            <person name="Hurst M.R."/>
            <person name="Beattie A."/>
            <person name="Altermann E."/>
            <person name="Moraga R.M."/>
            <person name="Harper L.A."/>
            <person name="Calder J."/>
            <person name="Laugraud A."/>
        </authorList>
    </citation>
    <scope>NUCLEOTIDE SEQUENCE [LARGE SCALE GENOMIC DNA]</scope>
    <source>
        <strain evidence="13">MH96</strain>
    </source>
</reference>
<dbReference type="InterPro" id="IPR043427">
    <property type="entry name" value="YscJ/FliF"/>
</dbReference>
<keyword evidence="10" id="KW-1133">Transmembrane helix</keyword>
<evidence type="ECO:0000256" key="4">
    <source>
        <dbReference type="ARBA" id="ARBA00022729"/>
    </source>
</evidence>
<dbReference type="Proteomes" id="UP000266744">
    <property type="component" value="Chromosome"/>
</dbReference>
<accession>A0ABN4PVP9</accession>
<evidence type="ECO:0000259" key="11">
    <source>
        <dbReference type="Pfam" id="PF01514"/>
    </source>
</evidence>
<feature type="domain" description="Flagellar M-ring N-terminal" evidence="11">
    <location>
        <begin position="21"/>
        <end position="186"/>
    </location>
</feature>
<keyword evidence="7 10" id="KW-0564">Palmitate</keyword>
<dbReference type="Gene3D" id="3.30.70.1530">
    <property type="entry name" value="Hypothetical protein rpa1041"/>
    <property type="match status" value="1"/>
</dbReference>
<keyword evidence="13" id="KW-1185">Reference proteome</keyword>
<dbReference type="InterPro" id="IPR006182">
    <property type="entry name" value="FliF_N_dom"/>
</dbReference>
<keyword evidence="8 10" id="KW-0998">Cell outer membrane</keyword>
<dbReference type="PROSITE" id="PS51257">
    <property type="entry name" value="PROKAR_LIPOPROTEIN"/>
    <property type="match status" value="1"/>
</dbReference>
<evidence type="ECO:0000256" key="1">
    <source>
        <dbReference type="ARBA" id="ARBA00004459"/>
    </source>
</evidence>
<keyword evidence="4 10" id="KW-0732">Signal</keyword>
<comment type="subcellular location">
    <subcellularLocation>
        <location evidence="1">Cell outer membrane</location>
        <topology evidence="1">Lipid-anchor</topology>
    </subcellularLocation>
</comment>
<dbReference type="PRINTS" id="PR01338">
    <property type="entry name" value="TYPE3OMKPROT"/>
</dbReference>
<dbReference type="EMBL" id="CP010029">
    <property type="protein sequence ID" value="ANI31033.1"/>
    <property type="molecule type" value="Genomic_DNA"/>
</dbReference>
<dbReference type="PANTHER" id="PTHR30046:SF3">
    <property type="entry name" value="SECRETION SYSTEM APPARATUS LIPOPROTEIN SSAJ"/>
    <property type="match status" value="1"/>
</dbReference>
<proteinExistence type="inferred from homology"/>
<evidence type="ECO:0000256" key="5">
    <source>
        <dbReference type="ARBA" id="ARBA00022927"/>
    </source>
</evidence>
<name>A0ABN4PVP9_YERET</name>
<evidence type="ECO:0000313" key="13">
    <source>
        <dbReference type="Proteomes" id="UP000266744"/>
    </source>
</evidence>
<evidence type="ECO:0000313" key="12">
    <source>
        <dbReference type="EMBL" id="ANI31033.1"/>
    </source>
</evidence>
<sequence>MMRISRFILCAAIALFLTGCDSQDLLTELDQRQSNEVLATLQQYGIQGKKKANGKLGYSIHVSKNDFIAAVDLLKQYNLPSKESVEIIQAFPSDSLVASPHAERARLLSLIEQRLEQSVLTIPGVVNARVHVSYPLLNNSRTTQQQNISCLVTYAGSEDPNQLMTKIKLFLKNSFSDSSYDNVSVVIVERPIIQRSVSLDSKSNTFNPYYILIIILITNLIIFMLFYFRNSARFMEKRSGSSKKINTQ</sequence>
<keyword evidence="9 10" id="KW-0449">Lipoprotein</keyword>
<organism evidence="12 13">
    <name type="scientific">Yersinia entomophaga</name>
    <dbReference type="NCBI Taxonomy" id="935293"/>
    <lineage>
        <taxon>Bacteria</taxon>
        <taxon>Pseudomonadati</taxon>
        <taxon>Pseudomonadota</taxon>
        <taxon>Gammaproteobacteria</taxon>
        <taxon>Enterobacterales</taxon>
        <taxon>Yersiniaceae</taxon>
        <taxon>Yersinia</taxon>
    </lineage>
</organism>
<gene>
    <name evidence="12" type="ORF">PL78_14515</name>
</gene>
<dbReference type="InterPro" id="IPR045851">
    <property type="entry name" value="AMP-bd_C_sf"/>
</dbReference>
<dbReference type="Pfam" id="PF01514">
    <property type="entry name" value="YscJ_FliF"/>
    <property type="match status" value="1"/>
</dbReference>
<feature type="transmembrane region" description="Helical" evidence="10">
    <location>
        <begin position="209"/>
        <end position="228"/>
    </location>
</feature>
<protein>
    <recommendedName>
        <fullName evidence="10">Lipoprotein</fullName>
    </recommendedName>
</protein>
<comment type="similarity">
    <text evidence="2 10">Belongs to the YscJ lipoprotein family.</text>
</comment>
<keyword evidence="10" id="KW-0812">Transmembrane</keyword>
<keyword evidence="6 10" id="KW-0472">Membrane</keyword>
<dbReference type="NCBIfam" id="TIGR02544">
    <property type="entry name" value="III_secr_YscJ"/>
    <property type="match status" value="1"/>
</dbReference>
<evidence type="ECO:0000256" key="7">
    <source>
        <dbReference type="ARBA" id="ARBA00023139"/>
    </source>
</evidence>
<dbReference type="Gene3D" id="3.30.300.30">
    <property type="match status" value="1"/>
</dbReference>
<evidence type="ECO:0000256" key="6">
    <source>
        <dbReference type="ARBA" id="ARBA00023136"/>
    </source>
</evidence>
<evidence type="ECO:0000256" key="10">
    <source>
        <dbReference type="RuleBase" id="RU364102"/>
    </source>
</evidence>
<dbReference type="RefSeq" id="WP_064516577.1">
    <property type="nucleotide sequence ID" value="NZ_CP010029.1"/>
</dbReference>
<evidence type="ECO:0000256" key="8">
    <source>
        <dbReference type="ARBA" id="ARBA00023237"/>
    </source>
</evidence>
<evidence type="ECO:0000256" key="3">
    <source>
        <dbReference type="ARBA" id="ARBA00022448"/>
    </source>
</evidence>